<evidence type="ECO:0000313" key="4">
    <source>
        <dbReference type="Proteomes" id="UP000321234"/>
    </source>
</evidence>
<proteinExistence type="predicted"/>
<dbReference type="OrthoDB" id="5182617at2"/>
<organism evidence="3 4">
    <name type="scientific">Quadrisphaera setariae</name>
    <dbReference type="NCBI Taxonomy" id="2593304"/>
    <lineage>
        <taxon>Bacteria</taxon>
        <taxon>Bacillati</taxon>
        <taxon>Actinomycetota</taxon>
        <taxon>Actinomycetes</taxon>
        <taxon>Kineosporiales</taxon>
        <taxon>Kineosporiaceae</taxon>
        <taxon>Quadrisphaera</taxon>
    </lineage>
</organism>
<keyword evidence="2" id="KW-1133">Transmembrane helix</keyword>
<accession>A0A5C8ZF58</accession>
<feature type="compositionally biased region" description="Basic and acidic residues" evidence="1">
    <location>
        <begin position="14"/>
        <end position="23"/>
    </location>
</feature>
<feature type="transmembrane region" description="Helical" evidence="2">
    <location>
        <begin position="128"/>
        <end position="152"/>
    </location>
</feature>
<evidence type="ECO:0000256" key="1">
    <source>
        <dbReference type="SAM" id="MobiDB-lite"/>
    </source>
</evidence>
<feature type="transmembrane region" description="Helical" evidence="2">
    <location>
        <begin position="66"/>
        <end position="84"/>
    </location>
</feature>
<protein>
    <submittedName>
        <fullName evidence="3">Uncharacterized protein</fullName>
    </submittedName>
</protein>
<keyword evidence="4" id="KW-1185">Reference proteome</keyword>
<keyword evidence="2" id="KW-0472">Membrane</keyword>
<feature type="transmembrane region" description="Helical" evidence="2">
    <location>
        <begin position="28"/>
        <end position="46"/>
    </location>
</feature>
<dbReference type="RefSeq" id="WP_147926546.1">
    <property type="nucleotide sequence ID" value="NZ_VKAC01000006.1"/>
</dbReference>
<dbReference type="EMBL" id="VKAC01000006">
    <property type="protein sequence ID" value="TXR56114.1"/>
    <property type="molecule type" value="Genomic_DNA"/>
</dbReference>
<evidence type="ECO:0000313" key="3">
    <source>
        <dbReference type="EMBL" id="TXR56114.1"/>
    </source>
</evidence>
<feature type="region of interest" description="Disordered" evidence="1">
    <location>
        <begin position="1"/>
        <end position="23"/>
    </location>
</feature>
<name>A0A5C8ZF58_9ACTN</name>
<keyword evidence="2" id="KW-0812">Transmembrane</keyword>
<sequence>MTTDTNSSSARSPRGAERVEDDRRAGKAGLAVAGLGIVVFNASPFMNWVDPSGEGDPRTGYASDSLVPFIAYLGLGLLLAMLYAASRARRGQHRGLTLVSMAVGLAATLQCIAFAVQPMGGLERGDDLAAQIGVYVGIVGAALWAFGSGLLAKEIEGDDGRSRSDR</sequence>
<reference evidence="3 4" key="1">
    <citation type="submission" date="2019-07" db="EMBL/GenBank/DDBJ databases">
        <title>Quadrisphaera sp. strain DD2A genome sequencing and assembly.</title>
        <authorList>
            <person name="Kim I."/>
        </authorList>
    </citation>
    <scope>NUCLEOTIDE SEQUENCE [LARGE SCALE GENOMIC DNA]</scope>
    <source>
        <strain evidence="3 4">DD2A</strain>
    </source>
</reference>
<comment type="caution">
    <text evidence="3">The sequence shown here is derived from an EMBL/GenBank/DDBJ whole genome shotgun (WGS) entry which is preliminary data.</text>
</comment>
<evidence type="ECO:0000256" key="2">
    <source>
        <dbReference type="SAM" id="Phobius"/>
    </source>
</evidence>
<feature type="compositionally biased region" description="Polar residues" evidence="1">
    <location>
        <begin position="1"/>
        <end position="11"/>
    </location>
</feature>
<dbReference type="AlphaFoldDB" id="A0A5C8ZF58"/>
<gene>
    <name evidence="3" type="ORF">FMM08_11835</name>
</gene>
<dbReference type="Proteomes" id="UP000321234">
    <property type="component" value="Unassembled WGS sequence"/>
</dbReference>
<feature type="transmembrane region" description="Helical" evidence="2">
    <location>
        <begin position="96"/>
        <end position="116"/>
    </location>
</feature>